<evidence type="ECO:0000313" key="2">
    <source>
        <dbReference type="EMBL" id="MFD2759627.1"/>
    </source>
</evidence>
<feature type="transmembrane region" description="Helical" evidence="1">
    <location>
        <begin position="50"/>
        <end position="67"/>
    </location>
</feature>
<keyword evidence="3" id="KW-1185">Reference proteome</keyword>
<comment type="caution">
    <text evidence="2">The sequence shown here is derived from an EMBL/GenBank/DDBJ whole genome shotgun (WGS) entry which is preliminary data.</text>
</comment>
<evidence type="ECO:0000313" key="3">
    <source>
        <dbReference type="Proteomes" id="UP001597502"/>
    </source>
</evidence>
<organism evidence="2 3">
    <name type="scientific">Lentibacillus juripiscarius</name>
    <dbReference type="NCBI Taxonomy" id="257446"/>
    <lineage>
        <taxon>Bacteria</taxon>
        <taxon>Bacillati</taxon>
        <taxon>Bacillota</taxon>
        <taxon>Bacilli</taxon>
        <taxon>Bacillales</taxon>
        <taxon>Bacillaceae</taxon>
        <taxon>Lentibacillus</taxon>
    </lineage>
</organism>
<dbReference type="InterPro" id="IPR025699">
    <property type="entry name" value="ABC2_memb-like"/>
</dbReference>
<dbReference type="Proteomes" id="UP001597502">
    <property type="component" value="Unassembled WGS sequence"/>
</dbReference>
<dbReference type="RefSeq" id="WP_382390298.1">
    <property type="nucleotide sequence ID" value="NZ_JBHUNA010000003.1"/>
</dbReference>
<name>A0ABW5V0W9_9BACI</name>
<reference evidence="3" key="1">
    <citation type="journal article" date="2019" name="Int. J. Syst. Evol. Microbiol.">
        <title>The Global Catalogue of Microorganisms (GCM) 10K type strain sequencing project: providing services to taxonomists for standard genome sequencing and annotation.</title>
        <authorList>
            <consortium name="The Broad Institute Genomics Platform"/>
            <consortium name="The Broad Institute Genome Sequencing Center for Infectious Disease"/>
            <person name="Wu L."/>
            <person name="Ma J."/>
        </authorList>
    </citation>
    <scope>NUCLEOTIDE SEQUENCE [LARGE SCALE GENOMIC DNA]</scope>
    <source>
        <strain evidence="3">TISTR 1535</strain>
    </source>
</reference>
<keyword evidence="1" id="KW-0812">Transmembrane</keyword>
<keyword evidence="1" id="KW-0472">Membrane</keyword>
<proteinExistence type="predicted"/>
<feature type="transmembrane region" description="Helical" evidence="1">
    <location>
        <begin position="133"/>
        <end position="152"/>
    </location>
</feature>
<gene>
    <name evidence="2" type="ORF">ACFSUO_01325</name>
</gene>
<feature type="transmembrane region" description="Helical" evidence="1">
    <location>
        <begin position="97"/>
        <end position="121"/>
    </location>
</feature>
<feature type="transmembrane region" description="Helical" evidence="1">
    <location>
        <begin position="161"/>
        <end position="185"/>
    </location>
</feature>
<evidence type="ECO:0000256" key="1">
    <source>
        <dbReference type="SAM" id="Phobius"/>
    </source>
</evidence>
<dbReference type="Pfam" id="PF13346">
    <property type="entry name" value="ABC2_membrane_5"/>
    <property type="match status" value="1"/>
</dbReference>
<sequence length="229" mass="26139">MWMLIRREMAGEDISVIGQIRGYLPLGIVALLSIWLFGPKVTGLFDVEKINSFLSILGIIIVSGSISEKLKNDHANQQLTYLQTLPIRTSQIVHAKFLNVLLIYVSVFAGGYVFVSFNRWINGIWKIAPWQELYAFLSFLLFLAAITLYFYFKLGYQRIQWVFLLSLLIWGGAFMLIGSIMQYAWFPVHPSLSVLLSLILYFISWGMAVRKVNTKGLPDEYGSDYSSVD</sequence>
<feature type="transmembrane region" description="Helical" evidence="1">
    <location>
        <begin position="191"/>
        <end position="209"/>
    </location>
</feature>
<protein>
    <submittedName>
        <fullName evidence="2">ABC-2 transporter permease</fullName>
    </submittedName>
</protein>
<dbReference type="EMBL" id="JBHUNA010000003">
    <property type="protein sequence ID" value="MFD2759627.1"/>
    <property type="molecule type" value="Genomic_DNA"/>
</dbReference>
<feature type="transmembrane region" description="Helical" evidence="1">
    <location>
        <begin position="20"/>
        <end position="38"/>
    </location>
</feature>
<keyword evidence="1" id="KW-1133">Transmembrane helix</keyword>
<accession>A0ABW5V0W9</accession>